<evidence type="ECO:0000313" key="2">
    <source>
        <dbReference type="Proteomes" id="UP000824083"/>
    </source>
</evidence>
<sequence>MATLSQGGLLIVTLPDQGAMGPLKSHYFDPRAKQGKIRDALVKWFTLWGIPLSGSTNNPTWLEAHTTEVIWCDSVPPELHGPQTIKYFARNGDRVAQIIEETRPKLIIVLSAYLYEAMSTGELAERITAVIGKARTAPRRITNLRLKAMEQKFERANMLILPTPSKNTTDDYVRSLSAAVRENFESAGFNLTEGGDALTVVAKDLLVLDENKTLITLQNRLRIDEIRARKLLDSLEERGIISRPDELGRRYFRKL</sequence>
<accession>A0A9D1LFM0</accession>
<dbReference type="SUPFAM" id="SSF46785">
    <property type="entry name" value="Winged helix' DNA-binding domain"/>
    <property type="match status" value="1"/>
</dbReference>
<comment type="caution">
    <text evidence="1">The sequence shown here is derived from an EMBL/GenBank/DDBJ whole genome shotgun (WGS) entry which is preliminary data.</text>
</comment>
<reference evidence="1" key="2">
    <citation type="journal article" date="2021" name="PeerJ">
        <title>Extensive microbial diversity within the chicken gut microbiome revealed by metagenomics and culture.</title>
        <authorList>
            <person name="Gilroy R."/>
            <person name="Ravi A."/>
            <person name="Getino M."/>
            <person name="Pursley I."/>
            <person name="Horton D.L."/>
            <person name="Alikhan N.F."/>
            <person name="Baker D."/>
            <person name="Gharbi K."/>
            <person name="Hall N."/>
            <person name="Watson M."/>
            <person name="Adriaenssens E.M."/>
            <person name="Foster-Nyarko E."/>
            <person name="Jarju S."/>
            <person name="Secka A."/>
            <person name="Antonio M."/>
            <person name="Oren A."/>
            <person name="Chaudhuri R.R."/>
            <person name="La Ragione R."/>
            <person name="Hildebrand F."/>
            <person name="Pallen M.J."/>
        </authorList>
    </citation>
    <scope>NUCLEOTIDE SEQUENCE</scope>
    <source>
        <strain evidence="1">7463</strain>
    </source>
</reference>
<dbReference type="Proteomes" id="UP000824083">
    <property type="component" value="Unassembled WGS sequence"/>
</dbReference>
<dbReference type="EMBL" id="DVMY01000088">
    <property type="protein sequence ID" value="HIU37750.1"/>
    <property type="molecule type" value="Genomic_DNA"/>
</dbReference>
<protein>
    <submittedName>
        <fullName evidence="1">Uncharacterized protein</fullName>
    </submittedName>
</protein>
<dbReference type="InterPro" id="IPR036390">
    <property type="entry name" value="WH_DNA-bd_sf"/>
</dbReference>
<proteinExistence type="predicted"/>
<dbReference type="AlphaFoldDB" id="A0A9D1LFM0"/>
<dbReference type="InterPro" id="IPR036388">
    <property type="entry name" value="WH-like_DNA-bd_sf"/>
</dbReference>
<evidence type="ECO:0000313" key="1">
    <source>
        <dbReference type="EMBL" id="HIU37750.1"/>
    </source>
</evidence>
<reference evidence="1" key="1">
    <citation type="submission" date="2020-10" db="EMBL/GenBank/DDBJ databases">
        <authorList>
            <person name="Gilroy R."/>
        </authorList>
    </citation>
    <scope>NUCLEOTIDE SEQUENCE</scope>
    <source>
        <strain evidence="1">7463</strain>
    </source>
</reference>
<organism evidence="1 2">
    <name type="scientific">Candidatus Aphodousia faecigallinarum</name>
    <dbReference type="NCBI Taxonomy" id="2840677"/>
    <lineage>
        <taxon>Bacteria</taxon>
        <taxon>Pseudomonadati</taxon>
        <taxon>Pseudomonadota</taxon>
        <taxon>Betaproteobacteria</taxon>
        <taxon>Burkholderiales</taxon>
        <taxon>Sutterellaceae</taxon>
        <taxon>Sutterellaceae incertae sedis</taxon>
        <taxon>Candidatus Aphodousia</taxon>
    </lineage>
</organism>
<name>A0A9D1LFM0_9BURK</name>
<dbReference type="Gene3D" id="1.10.10.10">
    <property type="entry name" value="Winged helix-like DNA-binding domain superfamily/Winged helix DNA-binding domain"/>
    <property type="match status" value="1"/>
</dbReference>
<gene>
    <name evidence="1" type="ORF">IAC56_05700</name>
</gene>